<dbReference type="SMART" id="SM00422">
    <property type="entry name" value="HTH_MERR"/>
    <property type="match status" value="1"/>
</dbReference>
<sequence>MISIKEVVKQTGVTVRTLRHYDHIGLLKPASKTEGGHRLYGVNEIKRLQQIQFLKALRFTLQEIQDMLADGQQDWYSSLQNQLTFVLEEKEKLNQMAQLLRGLMNEYTLEGKNDLIHIQKLIKMYEHVKDERKTFLHEQFNQNERELLDLLPNVNNGDPDTLEWISLLAQIKRHMSKGIESIEVQRIIRRMDEKEKEQSKQAGFYPIDSDVIEFIEAATNYYIKQQQSSC</sequence>
<dbReference type="Gene3D" id="1.10.1660.10">
    <property type="match status" value="1"/>
</dbReference>
<evidence type="ECO:0000259" key="3">
    <source>
        <dbReference type="PROSITE" id="PS50937"/>
    </source>
</evidence>
<dbReference type="InterPro" id="IPR000551">
    <property type="entry name" value="MerR-type_HTH_dom"/>
</dbReference>
<dbReference type="RefSeq" id="WP_035347559.1">
    <property type="nucleotide sequence ID" value="NZ_BAUU01000062.1"/>
</dbReference>
<dbReference type="PROSITE" id="PS50937">
    <property type="entry name" value="HTH_MERR_2"/>
    <property type="match status" value="1"/>
</dbReference>
<dbReference type="Pfam" id="PF13411">
    <property type="entry name" value="MerR_1"/>
    <property type="match status" value="1"/>
</dbReference>
<reference evidence="4" key="1">
    <citation type="journal article" date="2014" name="Genome Announc.">
        <title>Draft Genome Sequences of Three Alkaliphilic Bacillus Strains, Bacillus wakoensis JCM 9140T, Bacillus akibai JCM 9157T, and Bacillus hemicellulosilyticus JCM 9152T.</title>
        <authorList>
            <person name="Yuki M."/>
            <person name="Oshima K."/>
            <person name="Suda W."/>
            <person name="Oshida Y."/>
            <person name="Kitamura K."/>
            <person name="Iida T."/>
            <person name="Hattori M."/>
            <person name="Ohkuma M."/>
        </authorList>
    </citation>
    <scope>NUCLEOTIDE SEQUENCE [LARGE SCALE GENOMIC DNA]</scope>
    <source>
        <strain evidence="4">JCM 9152</strain>
    </source>
</reference>
<dbReference type="InterPro" id="IPR009061">
    <property type="entry name" value="DNA-bd_dom_put_sf"/>
</dbReference>
<evidence type="ECO:0000313" key="5">
    <source>
        <dbReference type="Proteomes" id="UP000018895"/>
    </source>
</evidence>
<keyword evidence="1" id="KW-0238">DNA-binding</keyword>
<organism evidence="4 5">
    <name type="scientific">Halalkalibacter hemicellulosilyticusJCM 9152</name>
    <dbReference type="NCBI Taxonomy" id="1236971"/>
    <lineage>
        <taxon>Bacteria</taxon>
        <taxon>Bacillati</taxon>
        <taxon>Bacillota</taxon>
        <taxon>Bacilli</taxon>
        <taxon>Bacillales</taxon>
        <taxon>Bacillaceae</taxon>
        <taxon>Halalkalibacter</taxon>
    </lineage>
</organism>
<feature type="coiled-coil region" evidence="2">
    <location>
        <begin position="76"/>
        <end position="106"/>
    </location>
</feature>
<dbReference type="PANTHER" id="PTHR30204:SF96">
    <property type="entry name" value="CHROMOSOME-ANCHORING PROTEIN RACA"/>
    <property type="match status" value="1"/>
</dbReference>
<name>W4QMR6_9BACI</name>
<evidence type="ECO:0000256" key="2">
    <source>
        <dbReference type="SAM" id="Coils"/>
    </source>
</evidence>
<protein>
    <submittedName>
        <fullName evidence="4">Transcriptional regulator</fullName>
    </submittedName>
</protein>
<dbReference type="EMBL" id="BAUU01000062">
    <property type="protein sequence ID" value="GAE32918.1"/>
    <property type="molecule type" value="Genomic_DNA"/>
</dbReference>
<dbReference type="CDD" id="cd01106">
    <property type="entry name" value="HTH_TipAL-Mta"/>
    <property type="match status" value="1"/>
</dbReference>
<accession>W4QMR6</accession>
<gene>
    <name evidence="4" type="ORF">JCM9152_4513</name>
</gene>
<dbReference type="InterPro" id="IPR047057">
    <property type="entry name" value="MerR_fam"/>
</dbReference>
<dbReference type="AlphaFoldDB" id="W4QMR6"/>
<dbReference type="SUPFAM" id="SSF46955">
    <property type="entry name" value="Putative DNA-binding domain"/>
    <property type="match status" value="1"/>
</dbReference>
<dbReference type="GO" id="GO:0003677">
    <property type="term" value="F:DNA binding"/>
    <property type="evidence" value="ECO:0007669"/>
    <property type="project" value="UniProtKB-KW"/>
</dbReference>
<comment type="caution">
    <text evidence="4">The sequence shown here is derived from an EMBL/GenBank/DDBJ whole genome shotgun (WGS) entry which is preliminary data.</text>
</comment>
<dbReference type="Proteomes" id="UP000018895">
    <property type="component" value="Unassembled WGS sequence"/>
</dbReference>
<dbReference type="STRING" id="1236971.JCM9152_4513"/>
<keyword evidence="2" id="KW-0175">Coiled coil</keyword>
<evidence type="ECO:0000256" key="1">
    <source>
        <dbReference type="ARBA" id="ARBA00023125"/>
    </source>
</evidence>
<dbReference type="OrthoDB" id="1894615at2"/>
<dbReference type="PANTHER" id="PTHR30204">
    <property type="entry name" value="REDOX-CYCLING DRUG-SENSING TRANSCRIPTIONAL ACTIVATOR SOXR"/>
    <property type="match status" value="1"/>
</dbReference>
<dbReference type="GO" id="GO:0003700">
    <property type="term" value="F:DNA-binding transcription factor activity"/>
    <property type="evidence" value="ECO:0007669"/>
    <property type="project" value="InterPro"/>
</dbReference>
<proteinExistence type="predicted"/>
<feature type="domain" description="HTH merR-type" evidence="3">
    <location>
        <begin position="1"/>
        <end position="70"/>
    </location>
</feature>
<keyword evidence="5" id="KW-1185">Reference proteome</keyword>
<evidence type="ECO:0000313" key="4">
    <source>
        <dbReference type="EMBL" id="GAE32918.1"/>
    </source>
</evidence>